<keyword evidence="9 12" id="KW-0406">Ion transport</keyword>
<comment type="subunit">
    <text evidence="3">F-type ATPases have 2 components, CF(1) - the catalytic core - and CF(0) - the membrane proton channel.</text>
</comment>
<evidence type="ECO:0000256" key="8">
    <source>
        <dbReference type="ARBA" id="ARBA00022989"/>
    </source>
</evidence>
<dbReference type="AlphaFoldDB" id="A0AB39A6P6"/>
<evidence type="ECO:0000256" key="7">
    <source>
        <dbReference type="ARBA" id="ARBA00022781"/>
    </source>
</evidence>
<proteinExistence type="inferred from homology"/>
<comment type="subcellular location">
    <subcellularLocation>
        <location evidence="1 12">Mitochondrion membrane</location>
        <topology evidence="1 12">Single-pass membrane protein</topology>
    </subcellularLocation>
</comment>
<geneLocation type="mitochondrion" evidence="14"/>
<dbReference type="GO" id="GO:0045259">
    <property type="term" value="C:proton-transporting ATP synthase complex"/>
    <property type="evidence" value="ECO:0007669"/>
    <property type="project" value="UniProtKB-KW"/>
</dbReference>
<sequence length="55" mass="6772">MPQMSPMSWMILFFMFTMLFLFFNILKYFNFIPTFNPTKNNITFSLSNSPMTWKW</sequence>
<name>A0AB39A6P6_9DIPT</name>
<feature type="transmembrane region" description="Helical" evidence="13">
    <location>
        <begin position="6"/>
        <end position="26"/>
    </location>
</feature>
<gene>
    <name evidence="14" type="primary">ATP8</name>
</gene>
<keyword evidence="5 12" id="KW-0138">CF(0)</keyword>
<evidence type="ECO:0000256" key="6">
    <source>
        <dbReference type="ARBA" id="ARBA00022692"/>
    </source>
</evidence>
<evidence type="ECO:0000256" key="4">
    <source>
        <dbReference type="ARBA" id="ARBA00022448"/>
    </source>
</evidence>
<comment type="similarity">
    <text evidence="2 12">Belongs to the ATPase protein 8 family.</text>
</comment>
<evidence type="ECO:0000256" key="13">
    <source>
        <dbReference type="SAM" id="Phobius"/>
    </source>
</evidence>
<dbReference type="Pfam" id="PF00895">
    <property type="entry name" value="ATP-synt_8"/>
    <property type="match status" value="1"/>
</dbReference>
<evidence type="ECO:0000256" key="9">
    <source>
        <dbReference type="ARBA" id="ARBA00023065"/>
    </source>
</evidence>
<dbReference type="InterPro" id="IPR001421">
    <property type="entry name" value="ATP8_metazoa"/>
</dbReference>
<keyword evidence="7 12" id="KW-0375">Hydrogen ion transport</keyword>
<keyword evidence="10 12" id="KW-0496">Mitochondrion</keyword>
<dbReference type="GO" id="GO:0015078">
    <property type="term" value="F:proton transmembrane transporter activity"/>
    <property type="evidence" value="ECO:0007669"/>
    <property type="project" value="InterPro"/>
</dbReference>
<keyword evidence="11 13" id="KW-0472">Membrane</keyword>
<evidence type="ECO:0000256" key="11">
    <source>
        <dbReference type="ARBA" id="ARBA00023136"/>
    </source>
</evidence>
<evidence type="ECO:0000256" key="12">
    <source>
        <dbReference type="RuleBase" id="RU003661"/>
    </source>
</evidence>
<keyword evidence="4 12" id="KW-0813">Transport</keyword>
<accession>A0AB39A6P6</accession>
<protein>
    <recommendedName>
        <fullName evidence="12">ATP synthase complex subunit 8</fullName>
    </recommendedName>
</protein>
<keyword evidence="6 12" id="KW-0812">Transmembrane</keyword>
<evidence type="ECO:0000256" key="10">
    <source>
        <dbReference type="ARBA" id="ARBA00023128"/>
    </source>
</evidence>
<evidence type="ECO:0000256" key="2">
    <source>
        <dbReference type="ARBA" id="ARBA00008892"/>
    </source>
</evidence>
<dbReference type="EMBL" id="PQ014457">
    <property type="protein sequence ID" value="XDF48691.1"/>
    <property type="molecule type" value="Genomic_DNA"/>
</dbReference>
<evidence type="ECO:0000256" key="1">
    <source>
        <dbReference type="ARBA" id="ARBA00004304"/>
    </source>
</evidence>
<evidence type="ECO:0000256" key="3">
    <source>
        <dbReference type="ARBA" id="ARBA00011291"/>
    </source>
</evidence>
<evidence type="ECO:0000256" key="5">
    <source>
        <dbReference type="ARBA" id="ARBA00022547"/>
    </source>
</evidence>
<reference evidence="14" key="1">
    <citation type="submission" date="2024-07" db="EMBL/GenBank/DDBJ databases">
        <authorList>
            <person name="Liu W."/>
            <person name="Ge X."/>
            <person name="Yan C."/>
        </authorList>
    </citation>
    <scope>NUCLEOTIDE SEQUENCE</scope>
</reference>
<evidence type="ECO:0000313" key="14">
    <source>
        <dbReference type="EMBL" id="XDF48691.1"/>
    </source>
</evidence>
<organism evidence="14">
    <name type="scientific">Demicryptochironomus spatulatus</name>
    <dbReference type="NCBI Taxonomy" id="3231394"/>
    <lineage>
        <taxon>Eukaryota</taxon>
        <taxon>Metazoa</taxon>
        <taxon>Ecdysozoa</taxon>
        <taxon>Arthropoda</taxon>
        <taxon>Hexapoda</taxon>
        <taxon>Insecta</taxon>
        <taxon>Pterygota</taxon>
        <taxon>Neoptera</taxon>
        <taxon>Endopterygota</taxon>
        <taxon>Diptera</taxon>
        <taxon>Nematocera</taxon>
        <taxon>Chironomoidea</taxon>
        <taxon>Chironomidae</taxon>
        <taxon>Chironominae</taxon>
        <taxon>Demicryptochironomus</taxon>
    </lineage>
</organism>
<keyword evidence="8 13" id="KW-1133">Transmembrane helix</keyword>
<dbReference type="GO" id="GO:0031966">
    <property type="term" value="C:mitochondrial membrane"/>
    <property type="evidence" value="ECO:0007669"/>
    <property type="project" value="UniProtKB-SubCell"/>
</dbReference>
<dbReference type="GO" id="GO:0015986">
    <property type="term" value="P:proton motive force-driven ATP synthesis"/>
    <property type="evidence" value="ECO:0007669"/>
    <property type="project" value="InterPro"/>
</dbReference>